<evidence type="ECO:0000259" key="6">
    <source>
        <dbReference type="Pfam" id="PF24883"/>
    </source>
</evidence>
<feature type="repeat" description="ANK" evidence="3">
    <location>
        <begin position="1008"/>
        <end position="1040"/>
    </location>
</feature>
<proteinExistence type="predicted"/>
<evidence type="ECO:0000313" key="7">
    <source>
        <dbReference type="EMBL" id="EPE36656.1"/>
    </source>
</evidence>
<dbReference type="Pfam" id="PF24883">
    <property type="entry name" value="NPHP3_N"/>
    <property type="match status" value="1"/>
</dbReference>
<dbReference type="Proteomes" id="UP000016922">
    <property type="component" value="Unassembled WGS sequence"/>
</dbReference>
<accession>S3DXJ1</accession>
<dbReference type="Pfam" id="PF22939">
    <property type="entry name" value="WHD_GPIID"/>
    <property type="match status" value="1"/>
</dbReference>
<dbReference type="InterPro" id="IPR056884">
    <property type="entry name" value="NPHP3-like_N"/>
</dbReference>
<dbReference type="Pfam" id="PF00023">
    <property type="entry name" value="Ank"/>
    <property type="match status" value="2"/>
</dbReference>
<dbReference type="InterPro" id="IPR002110">
    <property type="entry name" value="Ankyrin_rpt"/>
</dbReference>
<dbReference type="Gene3D" id="1.25.40.20">
    <property type="entry name" value="Ankyrin repeat-containing domain"/>
    <property type="match status" value="7"/>
</dbReference>
<dbReference type="Pfam" id="PF17109">
    <property type="entry name" value="Goodbye"/>
    <property type="match status" value="1"/>
</dbReference>
<dbReference type="InterPro" id="IPR036770">
    <property type="entry name" value="Ankyrin_rpt-contain_sf"/>
</dbReference>
<dbReference type="OMA" id="YFNFRER"/>
<dbReference type="InterPro" id="IPR050745">
    <property type="entry name" value="Multifunctional_regulatory"/>
</dbReference>
<evidence type="ECO:0000256" key="2">
    <source>
        <dbReference type="ARBA" id="ARBA00023043"/>
    </source>
</evidence>
<feature type="repeat" description="ANK" evidence="3">
    <location>
        <begin position="911"/>
        <end position="943"/>
    </location>
</feature>
<feature type="domain" description="GPI inositol-deacylase winged helix" evidence="5">
    <location>
        <begin position="566"/>
        <end position="642"/>
    </location>
</feature>
<evidence type="ECO:0000313" key="8">
    <source>
        <dbReference type="Proteomes" id="UP000016922"/>
    </source>
</evidence>
<dbReference type="Gene3D" id="3.40.50.300">
    <property type="entry name" value="P-loop containing nucleotide triphosphate hydrolases"/>
    <property type="match status" value="1"/>
</dbReference>
<feature type="repeat" description="ANK" evidence="3">
    <location>
        <begin position="1154"/>
        <end position="1186"/>
    </location>
</feature>
<dbReference type="SUPFAM" id="SSF48403">
    <property type="entry name" value="Ankyrin repeat"/>
    <property type="match status" value="2"/>
</dbReference>
<dbReference type="SMART" id="SM00248">
    <property type="entry name" value="ANK"/>
    <property type="match status" value="16"/>
</dbReference>
<feature type="repeat" description="ANK" evidence="3">
    <location>
        <begin position="1219"/>
        <end position="1251"/>
    </location>
</feature>
<dbReference type="Pfam" id="PF12796">
    <property type="entry name" value="Ank_2"/>
    <property type="match status" value="5"/>
</dbReference>
<dbReference type="KEGG" id="glz:GLAREA_08819"/>
<protein>
    <submittedName>
        <fullName evidence="7">Ankyrin repeat-containing protein</fullName>
    </submittedName>
</protein>
<feature type="domain" description="Fungal STAND N-terminal Goodbye" evidence="4">
    <location>
        <begin position="21"/>
        <end position="135"/>
    </location>
</feature>
<feature type="domain" description="Nephrocystin 3-like N-terminal" evidence="6">
    <location>
        <begin position="291"/>
        <end position="452"/>
    </location>
</feature>
<dbReference type="SUPFAM" id="SSF52540">
    <property type="entry name" value="P-loop containing nucleoside triphosphate hydrolases"/>
    <property type="match status" value="1"/>
</dbReference>
<dbReference type="Pfam" id="PF13637">
    <property type="entry name" value="Ank_4"/>
    <property type="match status" value="1"/>
</dbReference>
<feature type="repeat" description="ANK" evidence="3">
    <location>
        <begin position="1121"/>
        <end position="1153"/>
    </location>
</feature>
<dbReference type="InterPro" id="IPR031350">
    <property type="entry name" value="Goodbye_dom"/>
</dbReference>
<feature type="repeat" description="ANK" evidence="3">
    <location>
        <begin position="1252"/>
        <end position="1284"/>
    </location>
</feature>
<feature type="repeat" description="ANK" evidence="3">
    <location>
        <begin position="778"/>
        <end position="810"/>
    </location>
</feature>
<dbReference type="PROSITE" id="PS50297">
    <property type="entry name" value="ANK_REP_REGION"/>
    <property type="match status" value="12"/>
</dbReference>
<dbReference type="eggNOG" id="KOG4177">
    <property type="taxonomic scope" value="Eukaryota"/>
</dbReference>
<dbReference type="InterPro" id="IPR054471">
    <property type="entry name" value="GPIID_WHD"/>
</dbReference>
<dbReference type="PROSITE" id="PS50088">
    <property type="entry name" value="ANK_REPEAT"/>
    <property type="match status" value="13"/>
</dbReference>
<dbReference type="HOGENOM" id="CLU_000288_34_23_1"/>
<dbReference type="RefSeq" id="XP_008075971.1">
    <property type="nucleotide sequence ID" value="XM_008077780.1"/>
</dbReference>
<dbReference type="GeneID" id="19467867"/>
<feature type="repeat" description="ANK" evidence="3">
    <location>
        <begin position="844"/>
        <end position="876"/>
    </location>
</feature>
<reference evidence="7 8" key="1">
    <citation type="journal article" date="2013" name="BMC Genomics">
        <title>Genomics-driven discovery of the pneumocandin biosynthetic gene cluster in the fungus Glarea lozoyensis.</title>
        <authorList>
            <person name="Chen L."/>
            <person name="Yue Q."/>
            <person name="Zhang X."/>
            <person name="Xiang M."/>
            <person name="Wang C."/>
            <person name="Li S."/>
            <person name="Che Y."/>
            <person name="Ortiz-Lopez F.J."/>
            <person name="Bills G.F."/>
            <person name="Liu X."/>
            <person name="An Z."/>
        </authorList>
    </citation>
    <scope>NUCLEOTIDE SEQUENCE [LARGE SCALE GENOMIC DNA]</scope>
    <source>
        <strain evidence="8">ATCC 20868 / MF5171</strain>
    </source>
</reference>
<name>S3DXJ1_GLAL2</name>
<feature type="repeat" description="ANK" evidence="3">
    <location>
        <begin position="878"/>
        <end position="910"/>
    </location>
</feature>
<dbReference type="InterPro" id="IPR027417">
    <property type="entry name" value="P-loop_NTPase"/>
</dbReference>
<organism evidence="7 8">
    <name type="scientific">Glarea lozoyensis (strain ATCC 20868 / MF5171)</name>
    <dbReference type="NCBI Taxonomy" id="1116229"/>
    <lineage>
        <taxon>Eukaryota</taxon>
        <taxon>Fungi</taxon>
        <taxon>Dikarya</taxon>
        <taxon>Ascomycota</taxon>
        <taxon>Pezizomycotina</taxon>
        <taxon>Leotiomycetes</taxon>
        <taxon>Helotiales</taxon>
        <taxon>Helotiaceae</taxon>
        <taxon>Glarea</taxon>
    </lineage>
</organism>
<evidence type="ECO:0000259" key="4">
    <source>
        <dbReference type="Pfam" id="PF17109"/>
    </source>
</evidence>
<dbReference type="PRINTS" id="PR01415">
    <property type="entry name" value="ANKYRIN"/>
</dbReference>
<evidence type="ECO:0000259" key="5">
    <source>
        <dbReference type="Pfam" id="PF22939"/>
    </source>
</evidence>
<feature type="repeat" description="ANK" evidence="3">
    <location>
        <begin position="1285"/>
        <end position="1317"/>
    </location>
</feature>
<dbReference type="PANTHER" id="PTHR24189:SF50">
    <property type="entry name" value="ANKYRIN REPEAT AND SOCS BOX PROTEIN 2"/>
    <property type="match status" value="1"/>
</dbReference>
<keyword evidence="2 3" id="KW-0040">ANK repeat</keyword>
<feature type="repeat" description="ANK" evidence="3">
    <location>
        <begin position="975"/>
        <end position="1007"/>
    </location>
</feature>
<evidence type="ECO:0000256" key="1">
    <source>
        <dbReference type="ARBA" id="ARBA00022737"/>
    </source>
</evidence>
<feature type="repeat" description="ANK" evidence="3">
    <location>
        <begin position="1186"/>
        <end position="1218"/>
    </location>
</feature>
<keyword evidence="8" id="KW-1185">Reference proteome</keyword>
<evidence type="ECO:0000256" key="3">
    <source>
        <dbReference type="PROSITE-ProRule" id="PRU00023"/>
    </source>
</evidence>
<dbReference type="EMBL" id="KE145352">
    <property type="protein sequence ID" value="EPE36656.1"/>
    <property type="molecule type" value="Genomic_DNA"/>
</dbReference>
<dbReference type="OrthoDB" id="5416940at2759"/>
<keyword evidence="1" id="KW-0677">Repeat</keyword>
<sequence length="1375" mass="152885">MSTTELSIRSRTATTDVGAIWKAALVRYEAITTVKIESLGAANNVEEILADIHERETKFKTYRHDSSKLDRFRSLVSRSLGTIEKLSNMVAQAVSTLFPPSTAIFTAAAGSVSADYDKITGLFEDLDLYLSRLKILETWVPSVPELEVALAEVLASVLCLCAISAKYIKVKRIVKAFRNLTSGEDDELATAYAHFHKMVQHEHGAIRNVTLAGVGRLQKESTAIYAVVREGLDIAGRTDSNTQTLINRTERLEKYLESHEATIQRADILAKLSSLNFHEKQNDIFAKCHHGTGQWLIQADEFEGWLKGEGSSILWCPGIPGAGKTVLTSLAVNHTQKVTRGTEAAIVYIYCDYKDPKTQSELELMSSITRQLTEQTSPIPLEVQKFCEENVRNRRNPTGNEWTSLIKSISLLFRTTYLFIDALDECPEINRDNFLSLIGKIEPFVRLFITSRPHLDLKAKFPTIRRIDISASVSDVKTYLENEISTNNRLSLFTAKDSHLREDIIKCVSEKTTGMFLFAYLQIQHLCRQQSLKMVRKTMDKFRKGVLEFYGEAMMRIQNQEDEDSELAIKALSYIFCARRPLVIEELLHALAAEADETDLDEAAFPDIEILLSVCAGLIMIDENTGIVGLVHFTLQEYLEDNPGKLLPDLEVEMARACLTYLNFDAFEEGPCQDENELSQRLQKYQFLDYASRNWGFHVLGGQLHERVIDLVLRFLKDEPKLSSSIQILYLVGHRIKDWQGRFPEQFKPLHVVAYWGLDKILTILSEQETDVDIRDSDGATALQLAARNGHMSVIQLLLANGADVNTKNDKAETAVYWAARNEHTAVLELLLLEKAHVLTKDYEGWTALDWGVLGGNNEVLRLLLEHGTDISANDDDGRNKALCLAAEEGHELTVQMLIDNGAKVNAQDALGSTALDFAAPSGHEKTMRVLLQNGADVRSRDIYGNSILHLAVNHKALVQLLLKYKVDIDATNDNGQPALSLAAQDGPPEVVELLLQHGADVDRKDKFGFTALHRAVLRRREATVRLLLDYGASSNVKDKNGWTPLHVAALKGHEVLVQVLLPLVEDGMAILDWAALQLPEKKAEASTALTGLRETIQKQQLGRSQVLLDRKADVDGKDIGGWTALIIAATKGHQESVKLLLDNGADVNISGYDGRTALHWACDCGNEEVVQLLVENGADVNASAYGWTALLLAAKSSYMSIVFWLIQNGADVNADDYHGRTALHWAAKHGSETIVEMLVEKGANIDALDRWGRTAIVWTAENTEESVVQILLDLGADVKAKSRYDLTVLHMAAFKGWHSIVAQLLKQGANVEAEAYWGRAQEIEYEECEVEMAEAPLSGFLCQWFGLGSKNGLTPRQLAVSSGQVAVLRLLEQG</sequence>
<dbReference type="PANTHER" id="PTHR24189">
    <property type="entry name" value="MYOTROPHIN"/>
    <property type="match status" value="1"/>
</dbReference>
<feature type="repeat" description="ANK" evidence="3">
    <location>
        <begin position="1041"/>
        <end position="1062"/>
    </location>
</feature>
<gene>
    <name evidence="7" type="ORF">GLAREA_08819</name>
</gene>